<feature type="region of interest" description="Disordered" evidence="19">
    <location>
        <begin position="330"/>
        <end position="361"/>
    </location>
</feature>
<dbReference type="InterPro" id="IPR002008">
    <property type="entry name" value="DNA_pol_X_beta-like"/>
</dbReference>
<dbReference type="FunFam" id="3.30.210.10:FF:000001">
    <property type="entry name" value="DNA polymerase lambda"/>
    <property type="match status" value="1"/>
</dbReference>
<feature type="active site" description="Nucleophile; Schiff-base intermediate with DNA; for 5'-dRP lyase activity" evidence="18">
    <location>
        <position position="444"/>
    </location>
</feature>
<keyword evidence="13" id="KW-0238">DNA-binding</keyword>
<dbReference type="SUPFAM" id="SSF81585">
    <property type="entry name" value="PsbU/PolX domain-like"/>
    <property type="match status" value="1"/>
</dbReference>
<dbReference type="InterPro" id="IPR029398">
    <property type="entry name" value="PolB_thumb"/>
</dbReference>
<feature type="compositionally biased region" description="Polar residues" evidence="19">
    <location>
        <begin position="39"/>
        <end position="55"/>
    </location>
</feature>
<dbReference type="PRINTS" id="PR00870">
    <property type="entry name" value="DNAPOLXBETA"/>
</dbReference>
<evidence type="ECO:0000256" key="2">
    <source>
        <dbReference type="ARBA" id="ARBA00004123"/>
    </source>
</evidence>
<dbReference type="InterPro" id="IPR037160">
    <property type="entry name" value="DNA_Pol_thumb_sf"/>
</dbReference>
<dbReference type="PANTHER" id="PTHR11276:SF28">
    <property type="entry name" value="DNA POLYMERASE LAMBDA"/>
    <property type="match status" value="1"/>
</dbReference>
<evidence type="ECO:0000256" key="7">
    <source>
        <dbReference type="ARBA" id="ARBA00022679"/>
    </source>
</evidence>
<proteinExistence type="inferred from homology"/>
<evidence type="ECO:0000256" key="19">
    <source>
        <dbReference type="SAM" id="MobiDB-lite"/>
    </source>
</evidence>
<evidence type="ECO:0000256" key="14">
    <source>
        <dbReference type="ARBA" id="ARBA00023204"/>
    </source>
</evidence>
<dbReference type="InterPro" id="IPR010996">
    <property type="entry name" value="HHH_MUS81"/>
</dbReference>
<dbReference type="FunFam" id="1.10.150.20:FF:000010">
    <property type="entry name" value="DNA polymerase lambda"/>
    <property type="match status" value="1"/>
</dbReference>
<accession>A0AAD4CMF4</accession>
<keyword evidence="6" id="KW-0237">DNA synthesis</keyword>
<evidence type="ECO:0000256" key="15">
    <source>
        <dbReference type="ARBA" id="ARBA00023239"/>
    </source>
</evidence>
<comment type="cofactor">
    <cofactor evidence="1">
        <name>Mn(2+)</name>
        <dbReference type="ChEBI" id="CHEBI:29035"/>
    </cofactor>
</comment>
<dbReference type="SMART" id="SM00483">
    <property type="entry name" value="POLXc"/>
    <property type="match status" value="1"/>
</dbReference>
<keyword evidence="12" id="KW-0239">DNA-directed DNA polymerase</keyword>
<name>A0AAD4CMF4_ASPNN</name>
<keyword evidence="11" id="KW-0227">DNA damage</keyword>
<dbReference type="GO" id="GO:0016829">
    <property type="term" value="F:lyase activity"/>
    <property type="evidence" value="ECO:0007669"/>
    <property type="project" value="UniProtKB-KW"/>
</dbReference>
<evidence type="ECO:0000256" key="3">
    <source>
        <dbReference type="ARBA" id="ARBA00008323"/>
    </source>
</evidence>
<dbReference type="Pfam" id="PF14792">
    <property type="entry name" value="DNA_pol_B_palm"/>
    <property type="match status" value="1"/>
</dbReference>
<feature type="region of interest" description="Disordered" evidence="19">
    <location>
        <begin position="37"/>
        <end position="73"/>
    </location>
</feature>
<dbReference type="FunFam" id="1.10.150.110:FF:000005">
    <property type="entry name" value="DNA polymerase POL4"/>
    <property type="match status" value="1"/>
</dbReference>
<dbReference type="PRINTS" id="PR00869">
    <property type="entry name" value="DNAPOLX"/>
</dbReference>
<evidence type="ECO:0000256" key="11">
    <source>
        <dbReference type="ARBA" id="ARBA00022763"/>
    </source>
</evidence>
<evidence type="ECO:0000256" key="16">
    <source>
        <dbReference type="ARBA" id="ARBA00023242"/>
    </source>
</evidence>
<keyword evidence="22" id="KW-1185">Reference proteome</keyword>
<dbReference type="EMBL" id="VCAU01000038">
    <property type="protein sequence ID" value="KAF9889200.1"/>
    <property type="molecule type" value="Genomic_DNA"/>
</dbReference>
<evidence type="ECO:0000256" key="13">
    <source>
        <dbReference type="ARBA" id="ARBA00023125"/>
    </source>
</evidence>
<reference evidence="21" key="2">
    <citation type="submission" date="2020-02" db="EMBL/GenBank/DDBJ databases">
        <authorList>
            <person name="Gilchrist C.L.M."/>
            <person name="Chooi Y.-H."/>
        </authorList>
    </citation>
    <scope>NUCLEOTIDE SEQUENCE</scope>
    <source>
        <strain evidence="21">MST-FP2251</strain>
    </source>
</reference>
<dbReference type="GO" id="GO:0005634">
    <property type="term" value="C:nucleus"/>
    <property type="evidence" value="ECO:0007669"/>
    <property type="project" value="UniProtKB-SubCell"/>
</dbReference>
<dbReference type="GO" id="GO:0006303">
    <property type="term" value="P:double-strand break repair via nonhomologous end joining"/>
    <property type="evidence" value="ECO:0007669"/>
    <property type="project" value="TreeGrafter"/>
</dbReference>
<dbReference type="SUPFAM" id="SSF81301">
    <property type="entry name" value="Nucleotidyltransferase"/>
    <property type="match status" value="1"/>
</dbReference>
<evidence type="ECO:0000256" key="8">
    <source>
        <dbReference type="ARBA" id="ARBA00022695"/>
    </source>
</evidence>
<evidence type="ECO:0000256" key="9">
    <source>
        <dbReference type="ARBA" id="ARBA00022705"/>
    </source>
</evidence>
<dbReference type="Pfam" id="PF14791">
    <property type="entry name" value="DNA_pol_B_thumb"/>
    <property type="match status" value="1"/>
</dbReference>
<dbReference type="SUPFAM" id="SSF47802">
    <property type="entry name" value="DNA polymerase beta, N-terminal domain-like"/>
    <property type="match status" value="1"/>
</dbReference>
<dbReference type="Pfam" id="PF10391">
    <property type="entry name" value="DNA_pol_lambd_f"/>
    <property type="match status" value="1"/>
</dbReference>
<dbReference type="PANTHER" id="PTHR11276">
    <property type="entry name" value="DNA POLYMERASE TYPE-X FAMILY MEMBER"/>
    <property type="match status" value="1"/>
</dbReference>
<comment type="similarity">
    <text evidence="3">Belongs to the DNA polymerase type-X family.</text>
</comment>
<dbReference type="Gene3D" id="3.30.210.10">
    <property type="entry name" value="DNA polymerase, thumb domain"/>
    <property type="match status" value="1"/>
</dbReference>
<dbReference type="Gene3D" id="1.10.150.110">
    <property type="entry name" value="DNA polymerase beta, N-terminal domain-like"/>
    <property type="match status" value="1"/>
</dbReference>
<evidence type="ECO:0000256" key="6">
    <source>
        <dbReference type="ARBA" id="ARBA00022634"/>
    </source>
</evidence>
<dbReference type="GO" id="GO:0006260">
    <property type="term" value="P:DNA replication"/>
    <property type="evidence" value="ECO:0007669"/>
    <property type="project" value="UniProtKB-KW"/>
</dbReference>
<dbReference type="InterPro" id="IPR002054">
    <property type="entry name" value="DNA-dir_DNA_pol_X"/>
</dbReference>
<feature type="region of interest" description="Disordered" evidence="19">
    <location>
        <begin position="252"/>
        <end position="294"/>
    </location>
</feature>
<feature type="domain" description="BRCT" evidence="20">
    <location>
        <begin position="131"/>
        <end position="227"/>
    </location>
</feature>
<dbReference type="InterPro" id="IPR019843">
    <property type="entry name" value="DNA_pol-X_BS"/>
</dbReference>
<dbReference type="InterPro" id="IPR022312">
    <property type="entry name" value="DNA_pol_X"/>
</dbReference>
<dbReference type="Pfam" id="PF14716">
    <property type="entry name" value="HHH_8"/>
    <property type="match status" value="1"/>
</dbReference>
<keyword evidence="9" id="KW-0235">DNA replication</keyword>
<keyword evidence="7" id="KW-0808">Transferase</keyword>
<evidence type="ECO:0000313" key="22">
    <source>
        <dbReference type="Proteomes" id="UP001194746"/>
    </source>
</evidence>
<organism evidence="21 22">
    <name type="scientific">Aspergillus nanangensis</name>
    <dbReference type="NCBI Taxonomy" id="2582783"/>
    <lineage>
        <taxon>Eukaryota</taxon>
        <taxon>Fungi</taxon>
        <taxon>Dikarya</taxon>
        <taxon>Ascomycota</taxon>
        <taxon>Pezizomycotina</taxon>
        <taxon>Eurotiomycetes</taxon>
        <taxon>Eurotiomycetidae</taxon>
        <taxon>Eurotiales</taxon>
        <taxon>Aspergillaceae</taxon>
        <taxon>Aspergillus</taxon>
        <taxon>Aspergillus subgen. Circumdati</taxon>
    </lineage>
</organism>
<dbReference type="GO" id="GO:0003887">
    <property type="term" value="F:DNA-directed DNA polymerase activity"/>
    <property type="evidence" value="ECO:0007669"/>
    <property type="project" value="UniProtKB-KW"/>
</dbReference>
<evidence type="ECO:0000256" key="4">
    <source>
        <dbReference type="ARBA" id="ARBA00012417"/>
    </source>
</evidence>
<evidence type="ECO:0000256" key="17">
    <source>
        <dbReference type="ARBA" id="ARBA00049244"/>
    </source>
</evidence>
<comment type="caution">
    <text evidence="21">The sequence shown here is derived from an EMBL/GenBank/DDBJ whole genome shotgun (WGS) entry which is preliminary data.</text>
</comment>
<dbReference type="PROSITE" id="PS50172">
    <property type="entry name" value="BRCT"/>
    <property type="match status" value="1"/>
</dbReference>
<evidence type="ECO:0000313" key="21">
    <source>
        <dbReference type="EMBL" id="KAF9889200.1"/>
    </source>
</evidence>
<dbReference type="InterPro" id="IPR028207">
    <property type="entry name" value="DNA_pol_B_palm_palm"/>
</dbReference>
<evidence type="ECO:0000256" key="1">
    <source>
        <dbReference type="ARBA" id="ARBA00001936"/>
    </source>
</evidence>
<dbReference type="CDD" id="cd00141">
    <property type="entry name" value="NT_POLXc"/>
    <property type="match status" value="1"/>
</dbReference>
<dbReference type="InterPro" id="IPR027421">
    <property type="entry name" value="DNA_pol_lamdba_lyase_dom_sf"/>
</dbReference>
<evidence type="ECO:0000256" key="5">
    <source>
        <dbReference type="ARBA" id="ARBA00016513"/>
    </source>
</evidence>
<dbReference type="PROSITE" id="PS00522">
    <property type="entry name" value="DNA_POLYMERASE_X"/>
    <property type="match status" value="1"/>
</dbReference>
<dbReference type="EC" id="2.7.7.7" evidence="4"/>
<keyword evidence="15" id="KW-0456">Lyase</keyword>
<dbReference type="Gene3D" id="3.40.50.10190">
    <property type="entry name" value="BRCT domain"/>
    <property type="match status" value="1"/>
</dbReference>
<dbReference type="InterPro" id="IPR036420">
    <property type="entry name" value="BRCT_dom_sf"/>
</dbReference>
<dbReference type="SUPFAM" id="SSF52113">
    <property type="entry name" value="BRCT domain"/>
    <property type="match status" value="1"/>
</dbReference>
<gene>
    <name evidence="21" type="ORF">FE257_007513</name>
</gene>
<dbReference type="InterPro" id="IPR043519">
    <property type="entry name" value="NT_sf"/>
</dbReference>
<evidence type="ECO:0000259" key="20">
    <source>
        <dbReference type="PROSITE" id="PS50172"/>
    </source>
</evidence>
<feature type="compositionally biased region" description="Polar residues" evidence="19">
    <location>
        <begin position="263"/>
        <end position="285"/>
    </location>
</feature>
<keyword evidence="10" id="KW-0479">Metal-binding</keyword>
<dbReference type="InterPro" id="IPR018944">
    <property type="entry name" value="DNA_pol_lambd_fingers_domain"/>
</dbReference>
<keyword evidence="8" id="KW-0548">Nucleotidyltransferase</keyword>
<evidence type="ECO:0000256" key="10">
    <source>
        <dbReference type="ARBA" id="ARBA00022723"/>
    </source>
</evidence>
<dbReference type="Gene3D" id="3.30.460.10">
    <property type="entry name" value="Beta Polymerase, domain 2"/>
    <property type="match status" value="1"/>
</dbReference>
<reference evidence="21" key="1">
    <citation type="journal article" date="2019" name="Beilstein J. Org. Chem.">
        <title>Nanangenines: drimane sesquiterpenoids as the dominant metabolite cohort of a novel Australian fungus, Aspergillus nanangensis.</title>
        <authorList>
            <person name="Lacey H.J."/>
            <person name="Gilchrist C.L.M."/>
            <person name="Crombie A."/>
            <person name="Kalaitzis J.A."/>
            <person name="Vuong D."/>
            <person name="Rutledge P.J."/>
            <person name="Turner P."/>
            <person name="Pitt J.I."/>
            <person name="Lacey E."/>
            <person name="Chooi Y.H."/>
            <person name="Piggott A.M."/>
        </authorList>
    </citation>
    <scope>NUCLEOTIDE SEQUENCE</scope>
    <source>
        <strain evidence="21">MST-FP2251</strain>
    </source>
</reference>
<dbReference type="InterPro" id="IPR001357">
    <property type="entry name" value="BRCT_dom"/>
</dbReference>
<protein>
    <recommendedName>
        <fullName evidence="5">DNA polymerase lambda</fullName>
        <ecNumber evidence="4">2.7.7.7</ecNumber>
    </recommendedName>
</protein>
<evidence type="ECO:0000256" key="18">
    <source>
        <dbReference type="PIRSR" id="PIRSR622312-50"/>
    </source>
</evidence>
<comment type="subcellular location">
    <subcellularLocation>
        <location evidence="2">Nucleus</location>
    </subcellularLocation>
</comment>
<keyword evidence="16" id="KW-0539">Nucleus</keyword>
<keyword evidence="14" id="KW-0234">DNA repair</keyword>
<dbReference type="Proteomes" id="UP001194746">
    <property type="component" value="Unassembled WGS sequence"/>
</dbReference>
<dbReference type="GO" id="GO:0046872">
    <property type="term" value="F:metal ion binding"/>
    <property type="evidence" value="ECO:0007669"/>
    <property type="project" value="UniProtKB-KW"/>
</dbReference>
<evidence type="ECO:0000256" key="12">
    <source>
        <dbReference type="ARBA" id="ARBA00022932"/>
    </source>
</evidence>
<comment type="catalytic activity">
    <reaction evidence="17">
        <text>DNA(n) + a 2'-deoxyribonucleoside 5'-triphosphate = DNA(n+1) + diphosphate</text>
        <dbReference type="Rhea" id="RHEA:22508"/>
        <dbReference type="Rhea" id="RHEA-COMP:17339"/>
        <dbReference type="Rhea" id="RHEA-COMP:17340"/>
        <dbReference type="ChEBI" id="CHEBI:33019"/>
        <dbReference type="ChEBI" id="CHEBI:61560"/>
        <dbReference type="ChEBI" id="CHEBI:173112"/>
        <dbReference type="EC" id="2.7.7.7"/>
    </reaction>
</comment>
<dbReference type="AlphaFoldDB" id="A0AAD4CMF4"/>
<sequence>MANTSSDKERFFKGLELLDHWSDDNQAEDDFGHLIALSKGTNNNDDGGSHHQPQQQDHDAVPPKSPALLRRSTTPAVLQSSPLDFARLGENTSIVPSITRSYTVGATAANTTRTMTTGKRKRSSPPRVVPENQQVLKGLVFFFFPNSDISPLRRLRIQRAQEYGALWARAWRDDVTHVIVDKGLTFQDVLKHLKLDALPADIALLDESYPSECIKFRSLLSTTHARFRISGMSVAPEVKDILHPSKHVTELLPVKQPGGKPQPETQSQASHEYSQVPQDQEQSSPKELGKQPLRLPCSGVRDILDDIIDETRAIKHLPLESLDYLEDGTEVEASDAETSEHSGSESAIRKKRSLSQKGADSSGNWQQIFACMQRHDAKSNTNNPNHKTIETLQQMLDYYTRMDDHWRVLAYRKAISALRRQPKKISSRAQALTIPGIGTRLADKIEEIVVTNRLRRLENTSTTAEDRILQDFVGVYGAGIAQASRWLAQGYRSLEDLKNSASLTRTQLIGINHYHDFLQRIPRKEVEVHGDFVRSAVQKVNPDMQVIISGSYRRGAVDSGDIDVLITKPDASIEQIRELMVDIVVPQLFQQGFLQASLVSTSRGDGSKWHGASKLPDNPIWRRIDLLFVPGTQIGAALIYFTGNDIFNRSMRLLARKKGMRLNQRGLYTDVLRGPQRTKMNPGRLLEGRDERRIFEILGVPWRPPEHRIC</sequence>
<dbReference type="Gene3D" id="1.10.150.20">
    <property type="entry name" value="5' to 3' exonuclease, C-terminal subdomain"/>
    <property type="match status" value="1"/>
</dbReference>
<dbReference type="GO" id="GO:0003677">
    <property type="term" value="F:DNA binding"/>
    <property type="evidence" value="ECO:0007669"/>
    <property type="project" value="UniProtKB-KW"/>
</dbReference>